<protein>
    <recommendedName>
        <fullName evidence="2">Phospholipase D-like domain-containing protein</fullName>
    </recommendedName>
</protein>
<evidence type="ECO:0008006" key="2">
    <source>
        <dbReference type="Google" id="ProtNLM"/>
    </source>
</evidence>
<gene>
    <name evidence="1" type="ORF">S03H2_21564</name>
</gene>
<dbReference type="AlphaFoldDB" id="X1HJ58"/>
<evidence type="ECO:0000313" key="1">
    <source>
        <dbReference type="EMBL" id="GAH45358.1"/>
    </source>
</evidence>
<name>X1HJ58_9ZZZZ</name>
<dbReference type="SUPFAM" id="SSF56024">
    <property type="entry name" value="Phospholipase D/nuclease"/>
    <property type="match status" value="1"/>
</dbReference>
<accession>X1HJ58</accession>
<proteinExistence type="predicted"/>
<organism evidence="1">
    <name type="scientific">marine sediment metagenome</name>
    <dbReference type="NCBI Taxonomy" id="412755"/>
    <lineage>
        <taxon>unclassified sequences</taxon>
        <taxon>metagenomes</taxon>
        <taxon>ecological metagenomes</taxon>
    </lineage>
</organism>
<comment type="caution">
    <text evidence="1">The sequence shown here is derived from an EMBL/GenBank/DDBJ whole genome shotgun (WGS) entry which is preliminary data.</text>
</comment>
<sequence length="96" mass="10975">MKAIVLFSMIFVFFTIVSGAEINVYFTHSVDTTYANTTPAQGNVELDKKLINRIVQAQYSIDFCFQDIKRQNIVDSLISVFNRGVEIYIEDNITNL</sequence>
<reference evidence="1" key="1">
    <citation type="journal article" date="2014" name="Front. Microbiol.">
        <title>High frequency of phylogenetically diverse reductive dehalogenase-homologous genes in deep subseafloor sedimentary metagenomes.</title>
        <authorList>
            <person name="Kawai M."/>
            <person name="Futagami T."/>
            <person name="Toyoda A."/>
            <person name="Takaki Y."/>
            <person name="Nishi S."/>
            <person name="Hori S."/>
            <person name="Arai W."/>
            <person name="Tsubouchi T."/>
            <person name="Morono Y."/>
            <person name="Uchiyama I."/>
            <person name="Ito T."/>
            <person name="Fujiyama A."/>
            <person name="Inagaki F."/>
            <person name="Takami H."/>
        </authorList>
    </citation>
    <scope>NUCLEOTIDE SEQUENCE</scope>
    <source>
        <strain evidence="1">Expedition CK06-06</strain>
    </source>
</reference>
<feature type="non-terminal residue" evidence="1">
    <location>
        <position position="96"/>
    </location>
</feature>
<dbReference type="EMBL" id="BARU01011494">
    <property type="protein sequence ID" value="GAH45358.1"/>
    <property type="molecule type" value="Genomic_DNA"/>
</dbReference>
<dbReference type="Gene3D" id="3.30.870.10">
    <property type="entry name" value="Endonuclease Chain A"/>
    <property type="match status" value="1"/>
</dbReference>